<evidence type="ECO:0000256" key="1">
    <source>
        <dbReference type="ARBA" id="ARBA00004429"/>
    </source>
</evidence>
<comment type="caution">
    <text evidence="8">The sequence shown here is derived from an EMBL/GenBank/DDBJ whole genome shotgun (WGS) entry which is preliminary data.</text>
</comment>
<organism evidence="8 9">
    <name type="scientific">Glaciecola siphonariae</name>
    <dbReference type="NCBI Taxonomy" id="521012"/>
    <lineage>
        <taxon>Bacteria</taxon>
        <taxon>Pseudomonadati</taxon>
        <taxon>Pseudomonadota</taxon>
        <taxon>Gammaproteobacteria</taxon>
        <taxon>Alteromonadales</taxon>
        <taxon>Alteromonadaceae</taxon>
        <taxon>Glaciecola</taxon>
    </lineage>
</organism>
<dbReference type="RefSeq" id="WP_382408149.1">
    <property type="nucleotide sequence ID" value="NZ_JBHSGU010000002.1"/>
</dbReference>
<feature type="transmembrane region" description="Helical" evidence="7">
    <location>
        <begin position="233"/>
        <end position="252"/>
    </location>
</feature>
<name>A0ABV9LWF8_9ALTE</name>
<dbReference type="EMBL" id="JBHSGU010000002">
    <property type="protein sequence ID" value="MFC4700605.1"/>
    <property type="molecule type" value="Genomic_DNA"/>
</dbReference>
<feature type="transmembrane region" description="Helical" evidence="7">
    <location>
        <begin position="7"/>
        <end position="24"/>
    </location>
</feature>
<feature type="transmembrane region" description="Helical" evidence="7">
    <location>
        <begin position="61"/>
        <end position="79"/>
    </location>
</feature>
<keyword evidence="6 7" id="KW-0472">Membrane</keyword>
<feature type="transmembrane region" description="Helical" evidence="7">
    <location>
        <begin position="30"/>
        <end position="54"/>
    </location>
</feature>
<dbReference type="InterPro" id="IPR001851">
    <property type="entry name" value="ABC_transp_permease"/>
</dbReference>
<keyword evidence="5 7" id="KW-1133">Transmembrane helix</keyword>
<comment type="subcellular location">
    <subcellularLocation>
        <location evidence="1">Cell inner membrane</location>
        <topology evidence="1">Multi-pass membrane protein</topology>
    </subcellularLocation>
</comment>
<evidence type="ECO:0000256" key="4">
    <source>
        <dbReference type="ARBA" id="ARBA00022692"/>
    </source>
</evidence>
<keyword evidence="3" id="KW-1003">Cell membrane</keyword>
<evidence type="ECO:0000256" key="3">
    <source>
        <dbReference type="ARBA" id="ARBA00022475"/>
    </source>
</evidence>
<gene>
    <name evidence="8" type="ORF">ACFO4O_10575</name>
</gene>
<reference evidence="9" key="1">
    <citation type="journal article" date="2019" name="Int. J. Syst. Evol. Microbiol.">
        <title>The Global Catalogue of Microorganisms (GCM) 10K type strain sequencing project: providing services to taxonomists for standard genome sequencing and annotation.</title>
        <authorList>
            <consortium name="The Broad Institute Genomics Platform"/>
            <consortium name="The Broad Institute Genome Sequencing Center for Infectious Disease"/>
            <person name="Wu L."/>
            <person name="Ma J."/>
        </authorList>
    </citation>
    <scope>NUCLEOTIDE SEQUENCE [LARGE SCALE GENOMIC DNA]</scope>
    <source>
        <strain evidence="9">KACC 12507</strain>
    </source>
</reference>
<evidence type="ECO:0000256" key="5">
    <source>
        <dbReference type="ARBA" id="ARBA00022989"/>
    </source>
</evidence>
<sequence>MQFLKSYFLLIVLLALIGFFALQTDNFFSFITLSTILSQLPALTFVAVGMTLVLIVGGIDLSVGALMALSSAIIGILMVQFNMPFALATACALLCVAVVGASSGYLSSWMRLPSFIVTLGVLEAARGLSYVISNSQTMYVGPKVQGLTDPIAGLGISSMMLLAFLVVIVSHIVLNHTVFGRQLIAIGSNRKAALMSGIKADPKVLMVFVISALLAGLAGLANLSYLGSSDPNAGIGLELSAIAAAVIGGTSLMGGRGTIIGTFLGVLIIAVLDSGLAQMGMSEPAKRMITGAVIILAVLLDKWRVKQ</sequence>
<evidence type="ECO:0000256" key="2">
    <source>
        <dbReference type="ARBA" id="ARBA00007942"/>
    </source>
</evidence>
<feature type="transmembrane region" description="Helical" evidence="7">
    <location>
        <begin position="85"/>
        <end position="105"/>
    </location>
</feature>
<evidence type="ECO:0000313" key="9">
    <source>
        <dbReference type="Proteomes" id="UP001595897"/>
    </source>
</evidence>
<dbReference type="CDD" id="cd06579">
    <property type="entry name" value="TM_PBP1_transp_AraH_like"/>
    <property type="match status" value="1"/>
</dbReference>
<keyword evidence="4 7" id="KW-0812">Transmembrane</keyword>
<keyword evidence="9" id="KW-1185">Reference proteome</keyword>
<feature type="transmembrane region" description="Helical" evidence="7">
    <location>
        <begin position="152"/>
        <end position="174"/>
    </location>
</feature>
<dbReference type="Proteomes" id="UP001595897">
    <property type="component" value="Unassembled WGS sequence"/>
</dbReference>
<proteinExistence type="inferred from homology"/>
<dbReference type="Pfam" id="PF02653">
    <property type="entry name" value="BPD_transp_2"/>
    <property type="match status" value="1"/>
</dbReference>
<evidence type="ECO:0000256" key="6">
    <source>
        <dbReference type="ARBA" id="ARBA00023136"/>
    </source>
</evidence>
<dbReference type="PANTHER" id="PTHR32196">
    <property type="entry name" value="ABC TRANSPORTER PERMEASE PROTEIN YPHD-RELATED-RELATED"/>
    <property type="match status" value="1"/>
</dbReference>
<comment type="similarity">
    <text evidence="2">Belongs to the binding-protein-dependent transport system permease family. AraH/RbsC subfamily.</text>
</comment>
<dbReference type="PANTHER" id="PTHR32196:SF72">
    <property type="entry name" value="RIBOSE IMPORT PERMEASE PROTEIN RBSC"/>
    <property type="match status" value="1"/>
</dbReference>
<feature type="transmembrane region" description="Helical" evidence="7">
    <location>
        <begin position="259"/>
        <end position="279"/>
    </location>
</feature>
<evidence type="ECO:0000313" key="8">
    <source>
        <dbReference type="EMBL" id="MFC4700605.1"/>
    </source>
</evidence>
<evidence type="ECO:0000256" key="7">
    <source>
        <dbReference type="SAM" id="Phobius"/>
    </source>
</evidence>
<feature type="transmembrane region" description="Helical" evidence="7">
    <location>
        <begin position="204"/>
        <end position="227"/>
    </location>
</feature>
<protein>
    <submittedName>
        <fullName evidence="8">ABC transporter permease</fullName>
    </submittedName>
</protein>
<accession>A0ABV9LWF8</accession>